<evidence type="ECO:0000313" key="1">
    <source>
        <dbReference type="EMBL" id="NYI50670.1"/>
    </source>
</evidence>
<dbReference type="Proteomes" id="UP000574332">
    <property type="component" value="Unassembled WGS sequence"/>
</dbReference>
<proteinExistence type="predicted"/>
<organism evidence="1 2">
    <name type="scientific">Macellibacteroides fermentans</name>
    <dbReference type="NCBI Taxonomy" id="879969"/>
    <lineage>
        <taxon>Bacteria</taxon>
        <taxon>Pseudomonadati</taxon>
        <taxon>Bacteroidota</taxon>
        <taxon>Bacteroidia</taxon>
        <taxon>Bacteroidales</taxon>
        <taxon>Porphyromonadaceae</taxon>
        <taxon>Macellibacteroides</taxon>
    </lineage>
</organism>
<sequence>MELTKEEQVLWNNFKEVVMSELEKQFTNNNMEVDFFIMESMIDTTVDLYAYTYSNVPVNGISEERVKQLIFAEASLIKRKVKEMLFG</sequence>
<dbReference type="EMBL" id="JACCCY010000004">
    <property type="protein sequence ID" value="NYI50670.1"/>
    <property type="molecule type" value="Genomic_DNA"/>
</dbReference>
<gene>
    <name evidence="1" type="ORF">F5613_002832</name>
</gene>
<dbReference type="RefSeq" id="WP_179400152.1">
    <property type="nucleotide sequence ID" value="NZ_JACCCY010000004.1"/>
</dbReference>
<name>A0A8E1ZZN7_9PORP</name>
<protein>
    <submittedName>
        <fullName evidence="1">Ferritin-like protein</fullName>
    </submittedName>
</protein>
<keyword evidence="2" id="KW-1185">Reference proteome</keyword>
<comment type="caution">
    <text evidence="1">The sequence shown here is derived from an EMBL/GenBank/DDBJ whole genome shotgun (WGS) entry which is preliminary data.</text>
</comment>
<reference evidence="1 2" key="1">
    <citation type="submission" date="2020-07" db="EMBL/GenBank/DDBJ databases">
        <title>Genomic Encyclopedia of Type Strains, Phase IV (KMG-IV): sequencing the most valuable type-strain genomes for metagenomic binning, comparative biology and taxonomic classification.</title>
        <authorList>
            <person name="Goeker M."/>
        </authorList>
    </citation>
    <scope>NUCLEOTIDE SEQUENCE [LARGE SCALE GENOMIC DNA]</scope>
    <source>
        <strain evidence="1 2">DSM 23697</strain>
    </source>
</reference>
<evidence type="ECO:0000313" key="2">
    <source>
        <dbReference type="Proteomes" id="UP000574332"/>
    </source>
</evidence>
<accession>A0A8E1ZZN7</accession>
<dbReference type="AlphaFoldDB" id="A0A8E1ZZN7"/>